<name>A0A0S4L6F4_9BACT</name>
<evidence type="ECO:0000313" key="7">
    <source>
        <dbReference type="EMBL" id="CUS32751.1"/>
    </source>
</evidence>
<dbReference type="Proteomes" id="UP000198736">
    <property type="component" value="Unassembled WGS sequence"/>
</dbReference>
<dbReference type="PANTHER" id="PTHR38826">
    <property type="entry name" value="RIBONUCLEASE VAPC13"/>
    <property type="match status" value="1"/>
</dbReference>
<keyword evidence="4 5" id="KW-0378">Hydrolase</keyword>
<gene>
    <name evidence="5 7" type="primary">vapC</name>
    <name evidence="7" type="ORF">COMA2_110074</name>
</gene>
<dbReference type="Pfam" id="PF01850">
    <property type="entry name" value="PIN"/>
    <property type="match status" value="1"/>
</dbReference>
<dbReference type="EC" id="3.1.-.-" evidence="5"/>
<keyword evidence="8" id="KW-1185">Reference proteome</keyword>
<comment type="function">
    <text evidence="5">Toxic component of a toxin-antitoxin (TA) system. An RNase.</text>
</comment>
<reference evidence="8" key="1">
    <citation type="submission" date="2015-10" db="EMBL/GenBank/DDBJ databases">
        <authorList>
            <person name="Luecker S."/>
            <person name="Luecker S."/>
        </authorList>
    </citation>
    <scope>NUCLEOTIDE SEQUENCE [LARGE SCALE GENOMIC DNA]</scope>
</reference>
<comment type="cofactor">
    <cofactor evidence="5">
        <name>Mg(2+)</name>
        <dbReference type="ChEBI" id="CHEBI:18420"/>
    </cofactor>
</comment>
<dbReference type="PANTHER" id="PTHR38826:SF5">
    <property type="entry name" value="RIBONUCLEASE VAPC13"/>
    <property type="match status" value="1"/>
</dbReference>
<dbReference type="InterPro" id="IPR002716">
    <property type="entry name" value="PIN_dom"/>
</dbReference>
<keyword evidence="5" id="KW-0800">Toxin</keyword>
<sequence length="136" mass="15672">MASFFVDTNVFLRFLTNDDPAKAKRAETLFRDALRGKVKLATSLLVIAEIVWTLESFYKLEKSDIAAKVEKILNTPNLFCPETPLLFMALDLYVHANIDFVDAYNAFHMKEQGLTEILTYDRKHFARIPWVQIGEL</sequence>
<dbReference type="AlphaFoldDB" id="A0A0S4L6F4"/>
<dbReference type="STRING" id="1742973.COMA2_110074"/>
<dbReference type="EMBL" id="CZPZ01000003">
    <property type="protein sequence ID" value="CUS32751.1"/>
    <property type="molecule type" value="Genomic_DNA"/>
</dbReference>
<evidence type="ECO:0000259" key="6">
    <source>
        <dbReference type="Pfam" id="PF01850"/>
    </source>
</evidence>
<organism evidence="7 8">
    <name type="scientific">Candidatus Nitrospira nitrificans</name>
    <dbReference type="NCBI Taxonomy" id="1742973"/>
    <lineage>
        <taxon>Bacteria</taxon>
        <taxon>Pseudomonadati</taxon>
        <taxon>Nitrospirota</taxon>
        <taxon>Nitrospiria</taxon>
        <taxon>Nitrospirales</taxon>
        <taxon>Nitrospiraceae</taxon>
        <taxon>Nitrospira</taxon>
    </lineage>
</organism>
<evidence type="ECO:0000313" key="8">
    <source>
        <dbReference type="Proteomes" id="UP000198736"/>
    </source>
</evidence>
<keyword evidence="3 5" id="KW-0479">Metal-binding</keyword>
<evidence type="ECO:0000256" key="1">
    <source>
        <dbReference type="ARBA" id="ARBA00022649"/>
    </source>
</evidence>
<keyword evidence="1 5" id="KW-1277">Toxin-antitoxin system</keyword>
<evidence type="ECO:0000256" key="4">
    <source>
        <dbReference type="ARBA" id="ARBA00022801"/>
    </source>
</evidence>
<dbReference type="GO" id="GO:0090729">
    <property type="term" value="F:toxin activity"/>
    <property type="evidence" value="ECO:0007669"/>
    <property type="project" value="UniProtKB-KW"/>
</dbReference>
<accession>A0A0S4L6F4</accession>
<dbReference type="GO" id="GO:0000287">
    <property type="term" value="F:magnesium ion binding"/>
    <property type="evidence" value="ECO:0007669"/>
    <property type="project" value="UniProtKB-UniRule"/>
</dbReference>
<dbReference type="InterPro" id="IPR052106">
    <property type="entry name" value="PINc/VapC_TA"/>
</dbReference>
<dbReference type="HAMAP" id="MF_00265">
    <property type="entry name" value="VapC_Nob1"/>
    <property type="match status" value="1"/>
</dbReference>
<keyword evidence="5" id="KW-0460">Magnesium</keyword>
<dbReference type="Gene3D" id="3.40.50.1010">
    <property type="entry name" value="5'-nuclease"/>
    <property type="match status" value="1"/>
</dbReference>
<dbReference type="GO" id="GO:0004540">
    <property type="term" value="F:RNA nuclease activity"/>
    <property type="evidence" value="ECO:0007669"/>
    <property type="project" value="InterPro"/>
</dbReference>
<dbReference type="SUPFAM" id="SSF88723">
    <property type="entry name" value="PIN domain-like"/>
    <property type="match status" value="1"/>
</dbReference>
<dbReference type="InterPro" id="IPR029060">
    <property type="entry name" value="PIN-like_dom_sf"/>
</dbReference>
<dbReference type="RefSeq" id="WP_090894602.1">
    <property type="nucleotide sequence ID" value="NZ_CZPZ01000003.1"/>
</dbReference>
<evidence type="ECO:0000256" key="2">
    <source>
        <dbReference type="ARBA" id="ARBA00022722"/>
    </source>
</evidence>
<dbReference type="GO" id="GO:0016787">
    <property type="term" value="F:hydrolase activity"/>
    <property type="evidence" value="ECO:0007669"/>
    <property type="project" value="UniProtKB-KW"/>
</dbReference>
<feature type="binding site" evidence="5">
    <location>
        <position position="7"/>
    </location>
    <ligand>
        <name>Mg(2+)</name>
        <dbReference type="ChEBI" id="CHEBI:18420"/>
    </ligand>
</feature>
<evidence type="ECO:0000256" key="5">
    <source>
        <dbReference type="HAMAP-Rule" id="MF_00265"/>
    </source>
</evidence>
<feature type="binding site" evidence="5">
    <location>
        <position position="102"/>
    </location>
    <ligand>
        <name>Mg(2+)</name>
        <dbReference type="ChEBI" id="CHEBI:18420"/>
    </ligand>
</feature>
<proteinExistence type="inferred from homology"/>
<feature type="domain" description="PIN" evidence="6">
    <location>
        <begin position="5"/>
        <end position="129"/>
    </location>
</feature>
<dbReference type="OrthoDB" id="32974at2"/>
<keyword evidence="2 5" id="KW-0540">Nuclease</keyword>
<dbReference type="CDD" id="cd18683">
    <property type="entry name" value="PIN_VapC-like"/>
    <property type="match status" value="1"/>
</dbReference>
<protein>
    <recommendedName>
        <fullName evidence="5">Ribonuclease VapC</fullName>
        <shortName evidence="5">RNase VapC</shortName>
        <ecNumber evidence="5">3.1.-.-</ecNumber>
    </recommendedName>
    <alternativeName>
        <fullName evidence="5">Toxin VapC</fullName>
    </alternativeName>
</protein>
<evidence type="ECO:0000256" key="3">
    <source>
        <dbReference type="ARBA" id="ARBA00022723"/>
    </source>
</evidence>
<comment type="similarity">
    <text evidence="5">Belongs to the PINc/VapC protein family.</text>
</comment>
<dbReference type="InterPro" id="IPR022907">
    <property type="entry name" value="VapC_family"/>
</dbReference>